<evidence type="ECO:0000313" key="2">
    <source>
        <dbReference type="Proteomes" id="UP000004506"/>
    </source>
</evidence>
<accession>A0AA86YNK6</accession>
<reference evidence="2" key="1">
    <citation type="submission" date="2008-04" db="EMBL/GenBank/DDBJ databases">
        <title>Draft genome sequence of Providencia stuartii (ATCC 25827).</title>
        <authorList>
            <person name="Sudarsanam P."/>
            <person name="Ley R."/>
            <person name="Guruge J."/>
            <person name="Turnbaugh P.J."/>
            <person name="Mahowald M."/>
            <person name="Liep D."/>
            <person name="Gordon J."/>
        </authorList>
    </citation>
    <scope>NUCLEOTIDE SEQUENCE [LARGE SCALE GENOMIC DNA]</scope>
    <source>
        <strain evidence="2">ATCC 25827</strain>
    </source>
</reference>
<organism evidence="1 2">
    <name type="scientific">Providencia stuartii ATCC 25827</name>
    <dbReference type="NCBI Taxonomy" id="471874"/>
    <lineage>
        <taxon>Bacteria</taxon>
        <taxon>Pseudomonadati</taxon>
        <taxon>Pseudomonadota</taxon>
        <taxon>Gammaproteobacteria</taxon>
        <taxon>Enterobacterales</taxon>
        <taxon>Morganellaceae</taxon>
        <taxon>Providencia</taxon>
    </lineage>
</organism>
<reference evidence="1 2" key="3">
    <citation type="submission" date="2008-05" db="EMBL/GenBank/DDBJ databases">
        <authorList>
            <person name="Fulton L."/>
            <person name="Clifton S."/>
            <person name="Fulton B."/>
            <person name="Xu J."/>
            <person name="Minx P."/>
            <person name="Pepin K.H."/>
            <person name="Johnson M."/>
            <person name="Thiruvilangam P."/>
            <person name="Bhonagiri V."/>
            <person name="Nash W.E."/>
            <person name="Mardis E.R."/>
            <person name="Wilson R.K."/>
        </authorList>
    </citation>
    <scope>NUCLEOTIDE SEQUENCE [LARGE SCALE GENOMIC DNA]</scope>
    <source>
        <strain evidence="1 2">ATCC 25827</strain>
    </source>
</reference>
<evidence type="ECO:0000313" key="1">
    <source>
        <dbReference type="EMBL" id="EDU61177.1"/>
    </source>
</evidence>
<comment type="caution">
    <text evidence="1">The sequence shown here is derived from an EMBL/GenBank/DDBJ whole genome shotgun (WGS) entry which is preliminary data.</text>
</comment>
<proteinExistence type="predicted"/>
<dbReference type="RefSeq" id="WP_004917132.1">
    <property type="nucleotide sequence ID" value="NZ_DS607659.1"/>
</dbReference>
<gene>
    <name evidence="1" type="ORF">PROSTU_00819</name>
</gene>
<dbReference type="Proteomes" id="UP000004506">
    <property type="component" value="Unassembled WGS sequence"/>
</dbReference>
<sequence length="198" mass="22447">MSNNIKMPTIQIFMTLQDETDFSSSLLANFDNIKFIDSYVWDTDNPPFYDSIEKCHSMLNSQTVIINQDITSAKEYKDTYTGEHISGQGYIGSPVGKGLIQFLHSSKAEYAENCLRNGRISATYDPTKDPETDAFVKAVWKIFKKGAKKVYLIDRETGEVNIKPETNFFAWPDAAKTYDGTDGRYLTNHAFAYFVAKP</sequence>
<name>A0AA86YNK6_PROST</name>
<reference evidence="2" key="2">
    <citation type="submission" date="2008-04" db="EMBL/GenBank/DDBJ databases">
        <title>Draft genome sequence of Providencia stuartii(ATCC 25827).</title>
        <authorList>
            <person name="Sudarsanam P."/>
            <person name="Ley R."/>
            <person name="Guruge J."/>
            <person name="Turnbaugh P.J."/>
            <person name="Mahowald M."/>
            <person name="Liep D."/>
            <person name="Gordon J."/>
        </authorList>
    </citation>
    <scope>NUCLEOTIDE SEQUENCE [LARGE SCALE GENOMIC DNA]</scope>
    <source>
        <strain evidence="2">ATCC 25827</strain>
    </source>
</reference>
<dbReference type="AlphaFoldDB" id="A0AA86YNK6"/>
<protein>
    <submittedName>
        <fullName evidence="1">Uncharacterized protein</fullName>
    </submittedName>
</protein>
<dbReference type="EMBL" id="ABJD02000080">
    <property type="protein sequence ID" value="EDU61177.1"/>
    <property type="molecule type" value="Genomic_DNA"/>
</dbReference>